<reference evidence="1 2" key="1">
    <citation type="submission" date="2013-02" db="EMBL/GenBank/DDBJ databases">
        <title>Draft Genome Sequence of Streptomyces aurantiacus, Which Produces Setomimycin.</title>
        <authorList>
            <person name="Gruening B.A."/>
            <person name="Praeg A."/>
            <person name="Erxleben A."/>
            <person name="Guenther S."/>
            <person name="Mueller M."/>
        </authorList>
    </citation>
    <scope>NUCLEOTIDE SEQUENCE [LARGE SCALE GENOMIC DNA]</scope>
    <source>
        <strain evidence="1 2">JA 4570</strain>
    </source>
</reference>
<dbReference type="PATRIC" id="fig|1286094.4.peg.5691"/>
<protein>
    <submittedName>
        <fullName evidence="1">Uncharacterized protein</fullName>
    </submittedName>
</protein>
<evidence type="ECO:0000313" key="1">
    <source>
        <dbReference type="EMBL" id="EPH41113.1"/>
    </source>
</evidence>
<name>S3ZDD9_9ACTN</name>
<dbReference type="Proteomes" id="UP000014629">
    <property type="component" value="Unassembled WGS sequence"/>
</dbReference>
<organism evidence="1 2">
    <name type="scientific">Streptomyces aurantiacus JA 4570</name>
    <dbReference type="NCBI Taxonomy" id="1286094"/>
    <lineage>
        <taxon>Bacteria</taxon>
        <taxon>Bacillati</taxon>
        <taxon>Actinomycetota</taxon>
        <taxon>Actinomycetes</taxon>
        <taxon>Kitasatosporales</taxon>
        <taxon>Streptomycetaceae</taxon>
        <taxon>Streptomyces</taxon>
        <taxon>Streptomyces aurantiacus group</taxon>
    </lineage>
</organism>
<accession>S3ZDD9</accession>
<dbReference type="AlphaFoldDB" id="S3ZDD9"/>
<proteinExistence type="predicted"/>
<keyword evidence="2" id="KW-1185">Reference proteome</keyword>
<dbReference type="EMBL" id="AOPZ01000337">
    <property type="protein sequence ID" value="EPH41113.1"/>
    <property type="molecule type" value="Genomic_DNA"/>
</dbReference>
<gene>
    <name evidence="1" type="ORF">STRAU_5765</name>
</gene>
<evidence type="ECO:0000313" key="2">
    <source>
        <dbReference type="Proteomes" id="UP000014629"/>
    </source>
</evidence>
<comment type="caution">
    <text evidence="1">The sequence shown here is derived from an EMBL/GenBank/DDBJ whole genome shotgun (WGS) entry which is preliminary data.</text>
</comment>
<sequence>MLDTTHYGIVRQPQVRAVADAVNAESLPVPPPLRTTSRGPA</sequence>